<proteinExistence type="inferred from homology"/>
<evidence type="ECO:0000256" key="9">
    <source>
        <dbReference type="ARBA" id="ARBA00022989"/>
    </source>
</evidence>
<dbReference type="Pfam" id="PF05208">
    <property type="entry name" value="ALG3"/>
    <property type="match status" value="1"/>
</dbReference>
<evidence type="ECO:0000313" key="15">
    <source>
        <dbReference type="EMBL" id="WEW60976.1"/>
    </source>
</evidence>
<evidence type="ECO:0000313" key="16">
    <source>
        <dbReference type="Proteomes" id="UP001219355"/>
    </source>
</evidence>
<evidence type="ECO:0000256" key="7">
    <source>
        <dbReference type="ARBA" id="ARBA00022692"/>
    </source>
</evidence>
<comment type="pathway">
    <text evidence="2 14">Protein modification; protein glycosylation.</text>
</comment>
<keyword evidence="7 14" id="KW-0812">Transmembrane</keyword>
<evidence type="ECO:0000256" key="3">
    <source>
        <dbReference type="ARBA" id="ARBA00011964"/>
    </source>
</evidence>
<evidence type="ECO:0000256" key="10">
    <source>
        <dbReference type="ARBA" id="ARBA00023136"/>
    </source>
</evidence>
<dbReference type="EC" id="2.4.1.258" evidence="3 14"/>
<evidence type="ECO:0000256" key="6">
    <source>
        <dbReference type="ARBA" id="ARBA00022679"/>
    </source>
</evidence>
<organism evidence="15 16">
    <name type="scientific">Emydomyces testavorans</name>
    <dbReference type="NCBI Taxonomy" id="2070801"/>
    <lineage>
        <taxon>Eukaryota</taxon>
        <taxon>Fungi</taxon>
        <taxon>Dikarya</taxon>
        <taxon>Ascomycota</taxon>
        <taxon>Pezizomycotina</taxon>
        <taxon>Eurotiomycetes</taxon>
        <taxon>Eurotiomycetidae</taxon>
        <taxon>Onygenales</taxon>
        <taxon>Nannizziopsiaceae</taxon>
        <taxon>Emydomyces</taxon>
    </lineage>
</organism>
<keyword evidence="5 14" id="KW-0328">Glycosyltransferase</keyword>
<feature type="transmembrane region" description="Helical" evidence="14">
    <location>
        <begin position="52"/>
        <end position="72"/>
    </location>
</feature>
<comment type="caution">
    <text evidence="14">Lacks conserved residue(s) required for the propagation of feature annotation.</text>
</comment>
<feature type="transmembrane region" description="Helical" evidence="14">
    <location>
        <begin position="92"/>
        <end position="113"/>
    </location>
</feature>
<gene>
    <name evidence="15" type="primary">ALG3</name>
    <name evidence="15" type="ORF">PRK78_006465</name>
</gene>
<dbReference type="PANTHER" id="PTHR12646:SF0">
    <property type="entry name" value="DOL-P-MAN:MAN(5)GLCNAC(2)-PP-DOL ALPHA-1,3-MANNOSYLTRANSFERASE"/>
    <property type="match status" value="1"/>
</dbReference>
<evidence type="ECO:0000256" key="14">
    <source>
        <dbReference type="RuleBase" id="RU364047"/>
    </source>
</evidence>
<reference evidence="15" key="1">
    <citation type="submission" date="2023-03" db="EMBL/GenBank/DDBJ databases">
        <title>Emydomyces testavorans Genome Sequence.</title>
        <authorList>
            <person name="Hoyer L."/>
        </authorList>
    </citation>
    <scope>NUCLEOTIDE SEQUENCE</scope>
    <source>
        <strain evidence="15">16-2883</strain>
    </source>
</reference>
<dbReference type="GO" id="GO:0052925">
    <property type="term" value="F:dol-P-Man:Man(5)GlcNAc(2)-PP-Dol alpha-1,3-mannosyltransferase activity"/>
    <property type="evidence" value="ECO:0007669"/>
    <property type="project" value="UniProtKB-EC"/>
</dbReference>
<accession>A0AAF0DLE9</accession>
<keyword evidence="6 14" id="KW-0808">Transferase</keyword>
<dbReference type="PANTHER" id="PTHR12646">
    <property type="entry name" value="NOT56 - RELATED"/>
    <property type="match status" value="1"/>
</dbReference>
<evidence type="ECO:0000256" key="12">
    <source>
        <dbReference type="ARBA" id="ARBA00049506"/>
    </source>
</evidence>
<comment type="catalytic activity">
    <reaction evidence="12 14">
        <text>an alpha-D-Man-(1-&gt;2)-alpha-D-Man-(1-&gt;2)-alpha-D-Man-(1-&gt;3)-[alpha-D-Man-(1-&gt;6)]-beta-D-Man-(1-&gt;4)-beta-D-GlcNAc-(1-&gt;4)-alpha-D-GlcNAc-diphospho-di-trans,poly-cis-dolichol + a di-trans,poly-cis-dolichyl beta-D-mannosyl phosphate = an alpha-D-Man-(1-&gt;2)-alpha-D-Man-(1-&gt;2)-alpha-D-Man-(1-&gt;3)-[alpha-D-Man-(1-&gt;3)-alpha-D-Man-(1-&gt;6)]-beta-D-Man-(1-&gt;4)-beta-D-GlcNAc-(1-&gt;4)-alpha-D-GlcNAc-diphospho-di-trans,poly-cis-dolichol + a di-trans,poly-cis-dolichyl phosphate + H(+)</text>
        <dbReference type="Rhea" id="RHEA:29527"/>
        <dbReference type="Rhea" id="RHEA-COMP:19498"/>
        <dbReference type="Rhea" id="RHEA-COMP:19501"/>
        <dbReference type="Rhea" id="RHEA-COMP:19516"/>
        <dbReference type="Rhea" id="RHEA-COMP:19517"/>
        <dbReference type="ChEBI" id="CHEBI:15378"/>
        <dbReference type="ChEBI" id="CHEBI:57683"/>
        <dbReference type="ChEBI" id="CHEBI:58211"/>
        <dbReference type="ChEBI" id="CHEBI:132515"/>
        <dbReference type="ChEBI" id="CHEBI:132516"/>
        <dbReference type="EC" id="2.4.1.258"/>
    </reaction>
    <physiologicalReaction direction="left-to-right" evidence="12 14">
        <dbReference type="Rhea" id="RHEA:29528"/>
    </physiologicalReaction>
</comment>
<protein>
    <recommendedName>
        <fullName evidence="4 14">Dol-P-Man:Man(5)GlcNAc(2)-PP-Dol alpha-1,3-mannosyltransferase</fullName>
        <ecNumber evidence="3 14">2.4.1.258</ecNumber>
    </recommendedName>
    <alternativeName>
        <fullName evidence="14">Dol-P-Man-dependent alpha(1-3)-mannosyltransferase</fullName>
    </alternativeName>
</protein>
<evidence type="ECO:0000256" key="13">
    <source>
        <dbReference type="ARBA" id="ARBA00093457"/>
    </source>
</evidence>
<keyword evidence="10 14" id="KW-0472">Membrane</keyword>
<evidence type="ECO:0000256" key="2">
    <source>
        <dbReference type="ARBA" id="ARBA00004922"/>
    </source>
</evidence>
<comment type="similarity">
    <text evidence="13">Belongs to the glycosyltransferase ALG3 family.</text>
</comment>
<dbReference type="AlphaFoldDB" id="A0AAF0DLE9"/>
<comment type="function">
    <text evidence="11 14">Dol-P-Man:Man(5)GlcNAc(2)-PP-Dol alpha-1,3-mannosyltransferase that operates in the biosynthetic pathway of dolichol-linked oligosaccharides, the glycan precursors employed in protein asparagine (N)-glycosylation. The assembly of dolichol-linked oligosaccharides begins on the cytosolic side of the endoplasmic reticulum membrane and finishes in its lumen. The sequential addition of sugars to dolichol pyrophosphate produces dolichol-linked oligosaccharides containing fourteen sugars, including two GlcNAcs, nine mannoses and three glucoses. Once assembled, the oligosaccharide is transferred from the lipid to nascent proteins by oligosaccharyltransferases. In the lumen of the endoplasmic reticulum, adds the first dolichyl beta-D-mannosyl phosphate derived mannose in an alpha-1,3 linkage to Man(5)GlcNAc(2)-PP-dolichol to produce Man(6)GlcNAc(2)-PP-dolichol.</text>
</comment>
<dbReference type="InterPro" id="IPR007873">
    <property type="entry name" value="Glycosyltransferase_ALG3"/>
</dbReference>
<feature type="transmembrane region" description="Helical" evidence="14">
    <location>
        <begin position="24"/>
        <end position="40"/>
    </location>
</feature>
<keyword evidence="9 14" id="KW-1133">Transmembrane helix</keyword>
<evidence type="ECO:0000256" key="11">
    <source>
        <dbReference type="ARBA" id="ARBA00044743"/>
    </source>
</evidence>
<dbReference type="GO" id="GO:0005789">
    <property type="term" value="C:endoplasmic reticulum membrane"/>
    <property type="evidence" value="ECO:0007669"/>
    <property type="project" value="UniProtKB-SubCell"/>
</dbReference>
<dbReference type="EMBL" id="CP120630">
    <property type="protein sequence ID" value="WEW60976.1"/>
    <property type="molecule type" value="Genomic_DNA"/>
</dbReference>
<keyword evidence="16" id="KW-1185">Reference proteome</keyword>
<name>A0AAF0DLE9_9EURO</name>
<evidence type="ECO:0000256" key="1">
    <source>
        <dbReference type="ARBA" id="ARBA00004477"/>
    </source>
</evidence>
<evidence type="ECO:0000256" key="8">
    <source>
        <dbReference type="ARBA" id="ARBA00022824"/>
    </source>
</evidence>
<sequence length="148" mass="16705">MQQVYVFLSGERDYSLIKGSTGPLVYPAGHVYIYSLLYYATDEGRDIATGQVIFAGLYIVTLAVVMATYRSAGAPPYIYPLLILSKRLHSIFMLRMFNDGIVALFLWMTIYLLQKRRCRLGHDVVTRTGSYRRSFPTEKSSGISLTGL</sequence>
<dbReference type="Proteomes" id="UP001219355">
    <property type="component" value="Chromosome 4"/>
</dbReference>
<keyword evidence="8 14" id="KW-0256">Endoplasmic reticulum</keyword>
<comment type="subcellular location">
    <subcellularLocation>
        <location evidence="1 14">Endoplasmic reticulum membrane</location>
        <topology evidence="1 14">Multi-pass membrane protein</topology>
    </subcellularLocation>
</comment>
<evidence type="ECO:0000256" key="4">
    <source>
        <dbReference type="ARBA" id="ARBA00015561"/>
    </source>
</evidence>
<evidence type="ECO:0000256" key="5">
    <source>
        <dbReference type="ARBA" id="ARBA00022676"/>
    </source>
</evidence>